<dbReference type="SUPFAM" id="SSF53927">
    <property type="entry name" value="Cytidine deaminase-like"/>
    <property type="match status" value="1"/>
</dbReference>
<feature type="signal peptide" evidence="1">
    <location>
        <begin position="1"/>
        <end position="18"/>
    </location>
</feature>
<dbReference type="PROSITE" id="PS51747">
    <property type="entry name" value="CYT_DCMP_DEAMINASES_2"/>
    <property type="match status" value="1"/>
</dbReference>
<dbReference type="InterPro" id="IPR055647">
    <property type="entry name" value="DUF7223"/>
</dbReference>
<feature type="domain" description="CMP/dCMP-type deaminase" evidence="2">
    <location>
        <begin position="659"/>
        <end position="788"/>
    </location>
</feature>
<evidence type="ECO:0000313" key="4">
    <source>
        <dbReference type="Proteomes" id="UP001215151"/>
    </source>
</evidence>
<dbReference type="GO" id="GO:0006139">
    <property type="term" value="P:nucleobase-containing compound metabolic process"/>
    <property type="evidence" value="ECO:0007669"/>
    <property type="project" value="UniProtKB-ARBA"/>
</dbReference>
<keyword evidence="4" id="KW-1185">Reference proteome</keyword>
<comment type="caution">
    <text evidence="3">The sequence shown here is derived from an EMBL/GenBank/DDBJ whole genome shotgun (WGS) entry which is preliminary data.</text>
</comment>
<dbReference type="InterPro" id="IPR002125">
    <property type="entry name" value="CMP_dCMP_dom"/>
</dbReference>
<name>A0AAD7TWA6_9APHY</name>
<dbReference type="CDD" id="cd01285">
    <property type="entry name" value="nucleoside_deaminase"/>
    <property type="match status" value="1"/>
</dbReference>
<dbReference type="AlphaFoldDB" id="A0AAD7TWA6"/>
<organism evidence="3 4">
    <name type="scientific">Trametes cubensis</name>
    <dbReference type="NCBI Taxonomy" id="1111947"/>
    <lineage>
        <taxon>Eukaryota</taxon>
        <taxon>Fungi</taxon>
        <taxon>Dikarya</taxon>
        <taxon>Basidiomycota</taxon>
        <taxon>Agaricomycotina</taxon>
        <taxon>Agaricomycetes</taxon>
        <taxon>Polyporales</taxon>
        <taxon>Polyporaceae</taxon>
        <taxon>Trametes</taxon>
    </lineage>
</organism>
<dbReference type="Proteomes" id="UP001215151">
    <property type="component" value="Unassembled WGS sequence"/>
</dbReference>
<evidence type="ECO:0000256" key="1">
    <source>
        <dbReference type="SAM" id="SignalP"/>
    </source>
</evidence>
<proteinExistence type="predicted"/>
<dbReference type="EMBL" id="JAPEVG010000083">
    <property type="protein sequence ID" value="KAJ8487210.1"/>
    <property type="molecule type" value="Genomic_DNA"/>
</dbReference>
<protein>
    <recommendedName>
        <fullName evidence="2">CMP/dCMP-type deaminase domain-containing protein</fullName>
    </recommendedName>
</protein>
<evidence type="ECO:0000259" key="2">
    <source>
        <dbReference type="PROSITE" id="PS51747"/>
    </source>
</evidence>
<dbReference type="GO" id="GO:0003824">
    <property type="term" value="F:catalytic activity"/>
    <property type="evidence" value="ECO:0007669"/>
    <property type="project" value="InterPro"/>
</dbReference>
<dbReference type="InterPro" id="IPR016193">
    <property type="entry name" value="Cytidine_deaminase-like"/>
</dbReference>
<accession>A0AAD7TWA6</accession>
<sequence>MVFSPLLVAALFSVAAKAANDWSQPCFGECNWDITSGSGSGTVRITGPQAAVSDITNAAGWAILDCDANTADQDIRLVCQDPSKGCDHVYNNNAAGTLVRLPKDCGSTPFALVTREWTHQDQSIPATVQSKISRRDGSQPVVKGMSLATNFADANVTNGNVALFLMGSSIPGAAGNFTVEPPTGASATKRGLGSWVDESLGALAKVHANFLGIGDFNKNITGTSPINFSKDFPLFDKQISCPQQGNVPAFSGEAKVDLNGNVDGTVNYGVAAKGSILPPSLDEFGLFVGLDATITGTLGIDATLTGSISSGKIPLFSVGIPELDFPKILSIGPTFNVDAEATASLDANLDMDVDLAYDVKGLQLFFPPGSNSQAGTYTPGDSNIKLSVSPNVTSHGQVAAHLIPSLNFGISALGGKTQATVDLALDADAALDLSLTAGAEASTSTSGNGASAEVGGCVDITSGLNVNAGANADFFSIFKKDTSVPLFQKNFDLFKKCFGSSTARRAYTGRAARAALLSRDDGVSCPTSLLGTAESVVEQQVSGSRCRDASMISETRTVVSPAAGLAGLTGFQIAQRTAARSGSESEAKCSTIAERVPESPLSAAAHSGSLTETADSLIPSARVTHIANFEVAADTTGGPDLLSLPSIAIIVAVFAGIPDMDRLGFETAFAHAKQSYDEGGVPIGAALVYDGGVDSQHNSTRTPRVVGQGHNMRVQKNSAVLHGEIAALDNAGRLKPAVYRNATMIPRVVIGENTNFMGSEDLLRSHGVEVVVLDDDRCKELMGRFIQEKPEEWYEDIGEAIATP</sequence>
<dbReference type="Pfam" id="PF23865">
    <property type="entry name" value="DUF7223"/>
    <property type="match status" value="1"/>
</dbReference>
<feature type="chain" id="PRO_5042239504" description="CMP/dCMP-type deaminase domain-containing protein" evidence="1">
    <location>
        <begin position="19"/>
        <end position="804"/>
    </location>
</feature>
<dbReference type="Gene3D" id="3.40.140.10">
    <property type="entry name" value="Cytidine Deaminase, domain 2"/>
    <property type="match status" value="2"/>
</dbReference>
<reference evidence="3" key="1">
    <citation type="submission" date="2022-11" db="EMBL/GenBank/DDBJ databases">
        <title>Genome Sequence of Cubamyces cubensis.</title>
        <authorList>
            <person name="Buettner E."/>
        </authorList>
    </citation>
    <scope>NUCLEOTIDE SEQUENCE</scope>
    <source>
        <strain evidence="3">MPL-01</strain>
    </source>
</reference>
<gene>
    <name evidence="3" type="ORF">ONZ51_g4346</name>
</gene>
<keyword evidence="1" id="KW-0732">Signal</keyword>
<evidence type="ECO:0000313" key="3">
    <source>
        <dbReference type="EMBL" id="KAJ8487210.1"/>
    </source>
</evidence>